<reference evidence="1 2" key="2">
    <citation type="submission" date="2018-11" db="EMBL/GenBank/DDBJ databases">
        <authorList>
            <consortium name="Pathogen Informatics"/>
        </authorList>
    </citation>
    <scope>NUCLEOTIDE SEQUENCE [LARGE SCALE GENOMIC DNA]</scope>
</reference>
<keyword evidence="2" id="KW-1185">Reference proteome</keyword>
<gene>
    <name evidence="1" type="ORF">OFLC_LOCUS5017</name>
</gene>
<sequence>MTYICSSDCIIGWCCKCLFGCSRNFNSSFYTTMLSTTFDCPF</sequence>
<dbReference type="WBParaSite" id="OFLC_0000501501-mRNA-1">
    <property type="protein sequence ID" value="OFLC_0000501501-mRNA-1"/>
    <property type="gene ID" value="OFLC_0000501501"/>
</dbReference>
<evidence type="ECO:0000313" key="2">
    <source>
        <dbReference type="Proteomes" id="UP000267606"/>
    </source>
</evidence>
<organism evidence="3">
    <name type="scientific">Onchocerca flexuosa</name>
    <dbReference type="NCBI Taxonomy" id="387005"/>
    <lineage>
        <taxon>Eukaryota</taxon>
        <taxon>Metazoa</taxon>
        <taxon>Ecdysozoa</taxon>
        <taxon>Nematoda</taxon>
        <taxon>Chromadorea</taxon>
        <taxon>Rhabditida</taxon>
        <taxon>Spirurina</taxon>
        <taxon>Spiruromorpha</taxon>
        <taxon>Filarioidea</taxon>
        <taxon>Onchocercidae</taxon>
        <taxon>Onchocerca</taxon>
    </lineage>
</organism>
<evidence type="ECO:0000313" key="3">
    <source>
        <dbReference type="WBParaSite" id="OFLC_0000501501-mRNA-1"/>
    </source>
</evidence>
<dbReference type="AlphaFoldDB" id="A0A183HC04"/>
<dbReference type="EMBL" id="UZAJ01004106">
    <property type="protein sequence ID" value="VDO41784.1"/>
    <property type="molecule type" value="Genomic_DNA"/>
</dbReference>
<protein>
    <submittedName>
        <fullName evidence="1 3">Uncharacterized protein</fullName>
    </submittedName>
</protein>
<dbReference type="Proteomes" id="UP000267606">
    <property type="component" value="Unassembled WGS sequence"/>
</dbReference>
<accession>A0A183HC04</accession>
<name>A0A183HC04_9BILA</name>
<evidence type="ECO:0000313" key="1">
    <source>
        <dbReference type="EMBL" id="VDO41784.1"/>
    </source>
</evidence>
<proteinExistence type="predicted"/>
<reference evidence="3" key="1">
    <citation type="submission" date="2016-06" db="UniProtKB">
        <authorList>
            <consortium name="WormBaseParasite"/>
        </authorList>
    </citation>
    <scope>IDENTIFICATION</scope>
</reference>